<evidence type="ECO:0000313" key="5">
    <source>
        <dbReference type="EMBL" id="KAB3534847.1"/>
    </source>
</evidence>
<comment type="caution">
    <text evidence="5">The sequence shown here is derived from an EMBL/GenBank/DDBJ whole genome shotgun (WGS) entry which is preliminary data.</text>
</comment>
<dbReference type="GO" id="GO:0000160">
    <property type="term" value="P:phosphorelay signal transduction system"/>
    <property type="evidence" value="ECO:0007669"/>
    <property type="project" value="InterPro"/>
</dbReference>
<evidence type="ECO:0000256" key="3">
    <source>
        <dbReference type="PROSITE-ProRule" id="PRU00169"/>
    </source>
</evidence>
<organism evidence="5 6">
    <name type="scientific">Alkaliphilus pronyensis</name>
    <dbReference type="NCBI Taxonomy" id="1482732"/>
    <lineage>
        <taxon>Bacteria</taxon>
        <taxon>Bacillati</taxon>
        <taxon>Bacillota</taxon>
        <taxon>Clostridia</taxon>
        <taxon>Peptostreptococcales</taxon>
        <taxon>Natronincolaceae</taxon>
        <taxon>Alkaliphilus</taxon>
    </lineage>
</organism>
<reference evidence="5 6" key="1">
    <citation type="submission" date="2019-10" db="EMBL/GenBank/DDBJ databases">
        <title>Alkaliphilus serpentinus sp. nov. and Alkaliphilus pronyensis sp. nov., two novel anaerobic alkaliphilic species isolated from the serpentinized-hosted hydrothermal field of the Prony Bay (New Caledonia).</title>
        <authorList>
            <person name="Postec A."/>
        </authorList>
    </citation>
    <scope>NUCLEOTIDE SEQUENCE [LARGE SCALE GENOMIC DNA]</scope>
    <source>
        <strain evidence="5 6">LacV</strain>
    </source>
</reference>
<dbReference type="SUPFAM" id="SSF52172">
    <property type="entry name" value="CheY-like"/>
    <property type="match status" value="1"/>
</dbReference>
<evidence type="ECO:0000259" key="4">
    <source>
        <dbReference type="PROSITE" id="PS50110"/>
    </source>
</evidence>
<dbReference type="RefSeq" id="WP_151861016.1">
    <property type="nucleotide sequence ID" value="NZ_WBZC01000024.1"/>
</dbReference>
<sequence>MKRKVLIVNDSKFEAIVLFDLLSKLGYDVKIADEYNALDIVEAYQPNYIFVNYIMVDTTGDRLINKIKEKFPNANCYLSSSNEINYQKFNKVDGIIHTPVTIKNLVGMIESHMKEPLCKNCNNQIEETFLHCPYCGEKIQ</sequence>
<dbReference type="Gene3D" id="3.40.50.2300">
    <property type="match status" value="1"/>
</dbReference>
<keyword evidence="6" id="KW-1185">Reference proteome</keyword>
<feature type="domain" description="Response regulatory" evidence="4">
    <location>
        <begin position="4"/>
        <end position="113"/>
    </location>
</feature>
<comment type="function">
    <text evidence="2">May play the central regulatory role in sporulation. It may be an element of the effector pathway responsible for the activation of sporulation genes in response to nutritional stress. Spo0A may act in concert with spo0H (a sigma factor) to control the expression of some genes that are critical to the sporulation process.</text>
</comment>
<dbReference type="OrthoDB" id="1953833at2"/>
<dbReference type="InterPro" id="IPR001789">
    <property type="entry name" value="Sig_transdc_resp-reg_receiver"/>
</dbReference>
<evidence type="ECO:0000313" key="6">
    <source>
        <dbReference type="Proteomes" id="UP000432715"/>
    </source>
</evidence>
<comment type="caution">
    <text evidence="3">Lacks conserved residue(s) required for the propagation of feature annotation.</text>
</comment>
<proteinExistence type="predicted"/>
<evidence type="ECO:0000256" key="2">
    <source>
        <dbReference type="ARBA" id="ARBA00024867"/>
    </source>
</evidence>
<dbReference type="PROSITE" id="PS50110">
    <property type="entry name" value="RESPONSE_REGULATORY"/>
    <property type="match status" value="1"/>
</dbReference>
<dbReference type="EMBL" id="WBZC01000024">
    <property type="protein sequence ID" value="KAB3534847.1"/>
    <property type="molecule type" value="Genomic_DNA"/>
</dbReference>
<accession>A0A6I0EZU9</accession>
<dbReference type="Proteomes" id="UP000432715">
    <property type="component" value="Unassembled WGS sequence"/>
</dbReference>
<dbReference type="InterPro" id="IPR011006">
    <property type="entry name" value="CheY-like_superfamily"/>
</dbReference>
<protein>
    <recommendedName>
        <fullName evidence="1">Stage 0 sporulation protein A homolog</fullName>
    </recommendedName>
</protein>
<dbReference type="CDD" id="cd00156">
    <property type="entry name" value="REC"/>
    <property type="match status" value="1"/>
</dbReference>
<gene>
    <name evidence="5" type="ORF">F8154_07610</name>
</gene>
<name>A0A6I0EZU9_9FIRM</name>
<evidence type="ECO:0000256" key="1">
    <source>
        <dbReference type="ARBA" id="ARBA00018672"/>
    </source>
</evidence>
<dbReference type="AlphaFoldDB" id="A0A6I0EZU9"/>